<dbReference type="InterPro" id="IPR027417">
    <property type="entry name" value="P-loop_NTPase"/>
</dbReference>
<evidence type="ECO:0000313" key="16">
    <source>
        <dbReference type="Proteomes" id="UP000315201"/>
    </source>
</evidence>
<dbReference type="PANTHER" id="PTHR43721">
    <property type="entry name" value="ELONGATION FACTOR TU-RELATED"/>
    <property type="match status" value="1"/>
</dbReference>
<feature type="domain" description="Tr-type G" evidence="12">
    <location>
        <begin position="10"/>
        <end position="205"/>
    </location>
</feature>
<dbReference type="NCBIfam" id="NF000766">
    <property type="entry name" value="PRK00049.1"/>
    <property type="match status" value="1"/>
</dbReference>
<keyword evidence="5 11" id="KW-0251">Elongation factor</keyword>
<dbReference type="InterPro" id="IPR005225">
    <property type="entry name" value="Small_GTP-bd"/>
</dbReference>
<dbReference type="PANTHER" id="PTHR43721:SF22">
    <property type="entry name" value="ELONGATION FACTOR TU, MITOCHONDRIAL"/>
    <property type="match status" value="1"/>
</dbReference>
<reference evidence="14 16" key="1">
    <citation type="submission" date="2019-06" db="EMBL/GenBank/DDBJ databases">
        <title>Mycoplasma nasistruthionis sp. nov. str Ms03.</title>
        <authorList>
            <person name="Botes A."/>
        </authorList>
    </citation>
    <scope>NUCLEOTIDE SEQUENCE [LARGE SCALE GENOMIC DNA]</scope>
    <source>
        <strain evidence="14 16">Ms03</strain>
    </source>
</reference>
<dbReference type="RefSeq" id="WP_139592409.1">
    <property type="nucleotide sequence ID" value="NZ_CP040825.1"/>
</dbReference>
<comment type="catalytic activity">
    <reaction evidence="11">
        <text>GTP + H2O = GDP + phosphate + H(+)</text>
        <dbReference type="Rhea" id="RHEA:19669"/>
        <dbReference type="ChEBI" id="CHEBI:15377"/>
        <dbReference type="ChEBI" id="CHEBI:15378"/>
        <dbReference type="ChEBI" id="CHEBI:37565"/>
        <dbReference type="ChEBI" id="CHEBI:43474"/>
        <dbReference type="ChEBI" id="CHEBI:58189"/>
        <dbReference type="EC" id="3.6.5.3"/>
    </reaction>
</comment>
<keyword evidence="9 11" id="KW-0342">GTP-binding</keyword>
<evidence type="ECO:0000256" key="11">
    <source>
        <dbReference type="HAMAP-Rule" id="MF_00118"/>
    </source>
</evidence>
<dbReference type="HAMAP" id="MF_00118_B">
    <property type="entry name" value="EF_Tu_B"/>
    <property type="match status" value="1"/>
</dbReference>
<evidence type="ECO:0000256" key="3">
    <source>
        <dbReference type="ARBA" id="ARBA00022723"/>
    </source>
</evidence>
<dbReference type="Proteomes" id="UP000305457">
    <property type="component" value="Chromosome"/>
</dbReference>
<dbReference type="InterPro" id="IPR031157">
    <property type="entry name" value="G_TR_CS"/>
</dbReference>
<dbReference type="InterPro" id="IPR041709">
    <property type="entry name" value="EF-Tu_GTP-bd"/>
</dbReference>
<evidence type="ECO:0000313" key="13">
    <source>
        <dbReference type="EMBL" id="QCZ36929.1"/>
    </source>
</evidence>
<feature type="binding site" evidence="11">
    <location>
        <begin position="136"/>
        <end position="139"/>
    </location>
    <ligand>
        <name>GTP</name>
        <dbReference type="ChEBI" id="CHEBI:37565"/>
    </ligand>
</feature>
<dbReference type="SUPFAM" id="SSF50465">
    <property type="entry name" value="EF-Tu/eEF-1alpha/eIF2-gamma C-terminal domain"/>
    <property type="match status" value="1"/>
</dbReference>
<dbReference type="NCBIfam" id="TIGR00231">
    <property type="entry name" value="small_GTP"/>
    <property type="match status" value="1"/>
</dbReference>
<comment type="similarity">
    <text evidence="1 11">Belongs to the TRAFAC class translation factor GTPase superfamily. Classic translation factor GTPase family. EF-Tu/EF-1A subfamily.</text>
</comment>
<dbReference type="Pfam" id="PF03143">
    <property type="entry name" value="GTP_EFTU_D3"/>
    <property type="match status" value="1"/>
</dbReference>
<keyword evidence="3 11" id="KW-0479">Metal-binding</keyword>
<dbReference type="Gene3D" id="3.40.50.300">
    <property type="entry name" value="P-loop containing nucleotide triphosphate hydrolases"/>
    <property type="match status" value="1"/>
</dbReference>
<dbReference type="FunFam" id="3.40.50.300:FF:000003">
    <property type="entry name" value="Elongation factor Tu"/>
    <property type="match status" value="1"/>
</dbReference>
<dbReference type="KEGG" id="mnh:FG904_02865"/>
<dbReference type="InterPro" id="IPR050055">
    <property type="entry name" value="EF-Tu_GTPase"/>
</dbReference>
<comment type="function">
    <text evidence="11">GTP hydrolase that promotes the GTP-dependent binding of aminoacyl-tRNA to the A-site of ribosomes during protein biosynthesis.</text>
</comment>
<comment type="subcellular location">
    <subcellularLocation>
        <location evidence="11">Cytoplasm</location>
    </subcellularLocation>
</comment>
<dbReference type="Proteomes" id="UP000315201">
    <property type="component" value="Chromosome"/>
</dbReference>
<evidence type="ECO:0000313" key="14">
    <source>
        <dbReference type="EMBL" id="QDF65204.1"/>
    </source>
</evidence>
<evidence type="ECO:0000256" key="1">
    <source>
        <dbReference type="ARBA" id="ARBA00007249"/>
    </source>
</evidence>
<name>A0A4Y6I6F0_9MOLU</name>
<keyword evidence="6 11" id="KW-0378">Hydrolase</keyword>
<dbReference type="InterPro" id="IPR009001">
    <property type="entry name" value="Transl_elong_EF1A/Init_IF2_C"/>
</dbReference>
<evidence type="ECO:0000256" key="2">
    <source>
        <dbReference type="ARBA" id="ARBA00022490"/>
    </source>
</evidence>
<sequence>MAKLDFDRSKEHVNVGTIGHVDHGKTTLTAAIATVLAKKGLSEARDYASIDNAPEERARGITINTSHIEYQTEKRHYAHVDCPGHADYVKNMITGAAQMDGAILVVAATDGPMPQTREHILLSKQVGVPRIVVFLNKCDMLEGEEDMIELVEMEIRGLLSEYGFDGDNAPIIRGSALKALEGDAQYEEKVMELMDAVDSYIETPVKEFDKPFLMAVEDVFTITGRGTVATGRVERGTLHLNDEVEIVGLKPTKKTVVTGIEMFRKNLKEAQAGDNAGLLLRGVNREEVERGQVLAKPGSIVPHTEFEAAIYVLKKEEGGRHTPFFKNYKPQFYFRTTDVTGGVEFEAGREMVMPGENVNLKVKLIAPIAVEEGTKFSIREGGRTVGAGSVTKILK</sequence>
<dbReference type="AlphaFoldDB" id="A0A4Y6I6F0"/>
<dbReference type="GO" id="GO:0005525">
    <property type="term" value="F:GTP binding"/>
    <property type="evidence" value="ECO:0007669"/>
    <property type="project" value="UniProtKB-UniRule"/>
</dbReference>
<dbReference type="EC" id="3.6.5.3" evidence="11"/>
<dbReference type="SUPFAM" id="SSF52540">
    <property type="entry name" value="P-loop containing nucleoside triphosphate hydrolases"/>
    <property type="match status" value="1"/>
</dbReference>
<dbReference type="InterPro" id="IPR009000">
    <property type="entry name" value="Transl_B-barrel_sf"/>
</dbReference>
<dbReference type="PROSITE" id="PS00301">
    <property type="entry name" value="G_TR_1"/>
    <property type="match status" value="1"/>
</dbReference>
<keyword evidence="2 11" id="KW-0963">Cytoplasm</keyword>
<evidence type="ECO:0000256" key="10">
    <source>
        <dbReference type="ARBA" id="ARBA00029554"/>
    </source>
</evidence>
<dbReference type="EMBL" id="CP041147">
    <property type="protein sequence ID" value="QDF65204.1"/>
    <property type="molecule type" value="Genomic_DNA"/>
</dbReference>
<evidence type="ECO:0000256" key="6">
    <source>
        <dbReference type="ARBA" id="ARBA00022801"/>
    </source>
</evidence>
<evidence type="ECO:0000259" key="12">
    <source>
        <dbReference type="PROSITE" id="PS51722"/>
    </source>
</evidence>
<keyword evidence="16" id="KW-1185">Reference proteome</keyword>
<dbReference type="PROSITE" id="PS51722">
    <property type="entry name" value="G_TR_2"/>
    <property type="match status" value="1"/>
</dbReference>
<evidence type="ECO:0000256" key="9">
    <source>
        <dbReference type="ARBA" id="ARBA00023134"/>
    </source>
</evidence>
<reference evidence="13 15" key="2">
    <citation type="submission" date="2019-06" db="EMBL/GenBank/DDBJ databases">
        <title>Mycoplasma sp. 2F1A isolated from ostrich.</title>
        <authorList>
            <person name="Spergser J."/>
        </authorList>
    </citation>
    <scope>NUCLEOTIDE SEQUENCE [LARGE SCALE GENOMIC DNA]</scope>
    <source>
        <strain evidence="13 15">2F1A</strain>
    </source>
</reference>
<dbReference type="Gene3D" id="2.40.30.10">
    <property type="entry name" value="Translation factors"/>
    <property type="match status" value="2"/>
</dbReference>
<evidence type="ECO:0000256" key="7">
    <source>
        <dbReference type="ARBA" id="ARBA00022842"/>
    </source>
</evidence>
<feature type="binding site" evidence="11">
    <location>
        <begin position="81"/>
        <end position="85"/>
    </location>
    <ligand>
        <name>GTP</name>
        <dbReference type="ChEBI" id="CHEBI:37565"/>
    </ligand>
</feature>
<keyword evidence="4 11" id="KW-0547">Nucleotide-binding</keyword>
<protein>
    <recommendedName>
        <fullName evidence="10 11">Elongation factor Tu</fullName>
        <shortName evidence="11">EF-Tu</shortName>
        <ecNumber evidence="11">3.6.5.3</ecNumber>
    </recommendedName>
</protein>
<dbReference type="PRINTS" id="PR00315">
    <property type="entry name" value="ELONGATNFCT"/>
</dbReference>
<dbReference type="NCBIfam" id="TIGR00485">
    <property type="entry name" value="EF-Tu"/>
    <property type="match status" value="1"/>
</dbReference>
<dbReference type="SUPFAM" id="SSF50447">
    <property type="entry name" value="Translation proteins"/>
    <property type="match status" value="1"/>
</dbReference>
<evidence type="ECO:0000256" key="8">
    <source>
        <dbReference type="ARBA" id="ARBA00022917"/>
    </source>
</evidence>
<dbReference type="NCBIfam" id="NF009373">
    <property type="entry name" value="PRK12736.1"/>
    <property type="match status" value="1"/>
</dbReference>
<dbReference type="CDD" id="cd01884">
    <property type="entry name" value="EF_Tu"/>
    <property type="match status" value="1"/>
</dbReference>
<keyword evidence="8 11" id="KW-0648">Protein biosynthesis</keyword>
<feature type="binding site" evidence="11">
    <location>
        <position position="26"/>
    </location>
    <ligand>
        <name>Mg(2+)</name>
        <dbReference type="ChEBI" id="CHEBI:18420"/>
    </ligand>
</feature>
<dbReference type="Pfam" id="PF00009">
    <property type="entry name" value="GTP_EFTU"/>
    <property type="match status" value="1"/>
</dbReference>
<dbReference type="InterPro" id="IPR000795">
    <property type="entry name" value="T_Tr_GTP-bd_dom"/>
</dbReference>
<dbReference type="OrthoDB" id="9804504at2"/>
<dbReference type="GO" id="GO:0005829">
    <property type="term" value="C:cytosol"/>
    <property type="evidence" value="ECO:0007669"/>
    <property type="project" value="TreeGrafter"/>
</dbReference>
<dbReference type="CDD" id="cd03707">
    <property type="entry name" value="EFTU_III"/>
    <property type="match status" value="1"/>
</dbReference>
<dbReference type="InterPro" id="IPR033720">
    <property type="entry name" value="EFTU_2"/>
</dbReference>
<keyword evidence="7 11" id="KW-0460">Magnesium</keyword>
<comment type="subunit">
    <text evidence="11">Monomer.</text>
</comment>
<dbReference type="EMBL" id="CP040825">
    <property type="protein sequence ID" value="QCZ36929.1"/>
    <property type="molecule type" value="Genomic_DNA"/>
</dbReference>
<dbReference type="FunFam" id="2.40.30.10:FF:000001">
    <property type="entry name" value="Elongation factor Tu"/>
    <property type="match status" value="1"/>
</dbReference>
<dbReference type="InterPro" id="IPR004161">
    <property type="entry name" value="EFTu-like_2"/>
</dbReference>
<dbReference type="GO" id="GO:0003746">
    <property type="term" value="F:translation elongation factor activity"/>
    <property type="evidence" value="ECO:0007669"/>
    <property type="project" value="UniProtKB-UniRule"/>
</dbReference>
<dbReference type="InterPro" id="IPR004541">
    <property type="entry name" value="Transl_elong_EFTu/EF1A_bac/org"/>
</dbReference>
<evidence type="ECO:0000313" key="15">
    <source>
        <dbReference type="Proteomes" id="UP000305457"/>
    </source>
</evidence>
<proteinExistence type="inferred from homology"/>
<gene>
    <name evidence="11 14" type="primary">tuf</name>
    <name evidence="13" type="ORF">FG904_02865</name>
    <name evidence="14" type="ORF">FIV53_02820</name>
</gene>
<accession>A0A4Y6I6F0</accession>
<dbReference type="NCBIfam" id="NF009372">
    <property type="entry name" value="PRK12735.1"/>
    <property type="match status" value="1"/>
</dbReference>
<feature type="binding site" evidence="11">
    <location>
        <begin position="19"/>
        <end position="26"/>
    </location>
    <ligand>
        <name>GTP</name>
        <dbReference type="ChEBI" id="CHEBI:37565"/>
    </ligand>
</feature>
<dbReference type="InterPro" id="IPR004160">
    <property type="entry name" value="Transl_elong_EFTu/EF1A_C"/>
</dbReference>
<dbReference type="GO" id="GO:0000287">
    <property type="term" value="F:magnesium ion binding"/>
    <property type="evidence" value="ECO:0007669"/>
    <property type="project" value="UniProtKB-UniRule"/>
</dbReference>
<dbReference type="GO" id="GO:0003924">
    <property type="term" value="F:GTPase activity"/>
    <property type="evidence" value="ECO:0007669"/>
    <property type="project" value="UniProtKB-UniRule"/>
</dbReference>
<evidence type="ECO:0000256" key="5">
    <source>
        <dbReference type="ARBA" id="ARBA00022768"/>
    </source>
</evidence>
<accession>A0A5B7XVX4</accession>
<dbReference type="Pfam" id="PF03144">
    <property type="entry name" value="GTP_EFTU_D2"/>
    <property type="match status" value="1"/>
</dbReference>
<organism evidence="14 16">
    <name type="scientific">Mycoplasma nasistruthionis</name>
    <dbReference type="NCBI Taxonomy" id="353852"/>
    <lineage>
        <taxon>Bacteria</taxon>
        <taxon>Bacillati</taxon>
        <taxon>Mycoplasmatota</taxon>
        <taxon>Mollicutes</taxon>
        <taxon>Mycoplasmataceae</taxon>
        <taxon>Mycoplasma</taxon>
    </lineage>
</organism>
<dbReference type="CDD" id="cd03697">
    <property type="entry name" value="EFTU_II"/>
    <property type="match status" value="1"/>
</dbReference>
<evidence type="ECO:0000256" key="4">
    <source>
        <dbReference type="ARBA" id="ARBA00022741"/>
    </source>
</evidence>